<organism evidence="1 2">
    <name type="scientific">Blepharisma stoltei</name>
    <dbReference type="NCBI Taxonomy" id="1481888"/>
    <lineage>
        <taxon>Eukaryota</taxon>
        <taxon>Sar</taxon>
        <taxon>Alveolata</taxon>
        <taxon>Ciliophora</taxon>
        <taxon>Postciliodesmatophora</taxon>
        <taxon>Heterotrichea</taxon>
        <taxon>Heterotrichida</taxon>
        <taxon>Blepharismidae</taxon>
        <taxon>Blepharisma</taxon>
    </lineage>
</organism>
<reference evidence="1" key="1">
    <citation type="submission" date="2021-09" db="EMBL/GenBank/DDBJ databases">
        <authorList>
            <consortium name="AG Swart"/>
            <person name="Singh M."/>
            <person name="Singh A."/>
            <person name="Seah K."/>
            <person name="Emmerich C."/>
        </authorList>
    </citation>
    <scope>NUCLEOTIDE SEQUENCE</scope>
    <source>
        <strain evidence="1">ATCC30299</strain>
    </source>
</reference>
<comment type="caution">
    <text evidence="1">The sequence shown here is derived from an EMBL/GenBank/DDBJ whole genome shotgun (WGS) entry which is preliminary data.</text>
</comment>
<evidence type="ECO:0000313" key="1">
    <source>
        <dbReference type="EMBL" id="CAG9328557.1"/>
    </source>
</evidence>
<evidence type="ECO:0000313" key="2">
    <source>
        <dbReference type="Proteomes" id="UP001162131"/>
    </source>
</evidence>
<proteinExistence type="predicted"/>
<dbReference type="EMBL" id="CAJZBQ010000046">
    <property type="protein sequence ID" value="CAG9328557.1"/>
    <property type="molecule type" value="Genomic_DNA"/>
</dbReference>
<dbReference type="Proteomes" id="UP001162131">
    <property type="component" value="Unassembled WGS sequence"/>
</dbReference>
<sequence length="331" mass="37422">MIDYDEESKSRQLLKDLYVIKNNPFSGLDLTEHLNPALKSFPKAHSHTKESKKSFNASSFDIPELPALSIGFAEVSPLLTPKKQLSNAVVNKLSNKAKHNDKKTDHLSVKQLTFDNIPLSLTPADYAILEKQAEKFITRIKTKKRSACTQTQTRENSKRESQTIISFLPEVHTVVNEVKTPQKLSSFKDYQAATFTGKIIVNHSHRVTLEMPGHKTPETDAHTHVPKKIRNNSQSFNCQKKSIQENNELIIDATKQNNQHEISNHLSHSSVPPTFRGTRSCASLIGEIPDNRKIPLYRLGVEKNLFAGVRRSKKKIKDLFPFLGHDMQGIL</sequence>
<dbReference type="AlphaFoldDB" id="A0AAU9JS37"/>
<protein>
    <submittedName>
        <fullName evidence="1">Uncharacterized protein</fullName>
    </submittedName>
</protein>
<gene>
    <name evidence="1" type="ORF">BSTOLATCC_MIC46554</name>
</gene>
<accession>A0AAU9JS37</accession>
<name>A0AAU9JS37_9CILI</name>
<keyword evidence="2" id="KW-1185">Reference proteome</keyword>